<sequence length="908" mass="98729">MSGNNFDILGLPQDLTEQHNSNPASTAQQLDTNATNDSFIGGEGQSFLGNTISGPPVEQLLNSVDLSHMSDQQIWDMFQDTSTSIDFFGTVPANSELPASQFQLPTASASSNPNNSIPVVPAPTLAQPTSGPIAASNNGDIVGPWPLAPAVIPGSTSAAANGVALPMPDPSALYPASAAQPGSSSQSAQPYNDVQFLRDIGCDPDTWTNFNTCNPESIASQIPIEGQLLDFDLFNNGFNPWMEPAVEENAPSTTAAVNPALVPSAPGIAHAQATNFPQPRQPLVAPQLANSGANNVVLRSSASTLGQARYGAPNNASGSFSSFGMGMPGIGGFNTQAMAFSGALSQPSQVLQHPQIPQRAHRARNAQPRQVPRLIQGPPQLHPDLYRSILTTNGTPQFITARPYFQPPFFPARPAGRFVQIPNTNTPAGRITSTRVNPPLNNHAAGMKYYRDTKKRALELKEQKMMNQLLAAQLQEVRARDQAREQQLHALAELLSTVVQPEAEAGTAVPSNGGPPALQPGPNSSALAASQPVAFAQGGGIMQPLLFSGVPVQVQQYQQQHNFIPQAQPYFQIDDLHQLSNQRPEEHHRGMLQQQQVEQLQLHGSLPQGTTHLTNGYHRHQGDGATSSSGSSSKRKRDESREQGKKHKEAGGNPSPLKRRRENKSRGEGKEQGVATGTDNGEQNEYGDQAGAPSNQVGGSSNDAQPAEEDQPEPESQIEIQEDGPFTYSEALKFLLRGRYCEWDKCNHLIEPRFGAYWEHVAKAHKARVYNGKTYCAVSGCGCCVMPENMASHFDNRRHMNDKWLKCLECGEELKRDELGNARLHYKRNVECDEGRKQFAVVEKIRPPLRLKAEIPIPANRNLRQGQIERHLASVAESQNAVRMAEERERERRRQREELAKSGIDGQV</sequence>
<feature type="compositionally biased region" description="Basic and acidic residues" evidence="1">
    <location>
        <begin position="884"/>
        <end position="900"/>
    </location>
</feature>
<comment type="caution">
    <text evidence="2">The sequence shown here is derived from an EMBL/GenBank/DDBJ whole genome shotgun (WGS) entry which is preliminary data.</text>
</comment>
<accession>A0A9W8MQ34</accession>
<dbReference type="AlphaFoldDB" id="A0A9W8MQ34"/>
<feature type="region of interest" description="Disordered" evidence="1">
    <location>
        <begin position="879"/>
        <end position="908"/>
    </location>
</feature>
<organism evidence="2 3">
    <name type="scientific">Candolleomyces eurysporus</name>
    <dbReference type="NCBI Taxonomy" id="2828524"/>
    <lineage>
        <taxon>Eukaryota</taxon>
        <taxon>Fungi</taxon>
        <taxon>Dikarya</taxon>
        <taxon>Basidiomycota</taxon>
        <taxon>Agaricomycotina</taxon>
        <taxon>Agaricomycetes</taxon>
        <taxon>Agaricomycetidae</taxon>
        <taxon>Agaricales</taxon>
        <taxon>Agaricineae</taxon>
        <taxon>Psathyrellaceae</taxon>
        <taxon>Candolleomyces</taxon>
    </lineage>
</organism>
<evidence type="ECO:0000256" key="1">
    <source>
        <dbReference type="SAM" id="MobiDB-lite"/>
    </source>
</evidence>
<dbReference type="OrthoDB" id="3095649at2759"/>
<feature type="region of interest" description="Disordered" evidence="1">
    <location>
        <begin position="34"/>
        <end position="53"/>
    </location>
</feature>
<feature type="non-terminal residue" evidence="2">
    <location>
        <position position="1"/>
    </location>
</feature>
<keyword evidence="3" id="KW-1185">Reference proteome</keyword>
<dbReference type="EMBL" id="JANBPK010000006">
    <property type="protein sequence ID" value="KAJ2936983.1"/>
    <property type="molecule type" value="Genomic_DNA"/>
</dbReference>
<feature type="region of interest" description="Disordered" evidence="1">
    <location>
        <begin position="1"/>
        <end position="29"/>
    </location>
</feature>
<feature type="compositionally biased region" description="Polar residues" evidence="1">
    <location>
        <begin position="692"/>
        <end position="702"/>
    </location>
</feature>
<feature type="compositionally biased region" description="Polar residues" evidence="1">
    <location>
        <begin position="18"/>
        <end position="29"/>
    </location>
</feature>
<gene>
    <name evidence="2" type="ORF">H1R20_g100</name>
</gene>
<feature type="region of interest" description="Disordered" evidence="1">
    <location>
        <begin position="425"/>
        <end position="444"/>
    </location>
</feature>
<feature type="region of interest" description="Disordered" evidence="1">
    <location>
        <begin position="606"/>
        <end position="724"/>
    </location>
</feature>
<feature type="compositionally biased region" description="Polar residues" evidence="1">
    <location>
        <begin position="425"/>
        <end position="440"/>
    </location>
</feature>
<name>A0A9W8MQ34_9AGAR</name>
<dbReference type="Proteomes" id="UP001140091">
    <property type="component" value="Unassembled WGS sequence"/>
</dbReference>
<evidence type="ECO:0000313" key="2">
    <source>
        <dbReference type="EMBL" id="KAJ2936983.1"/>
    </source>
</evidence>
<protein>
    <submittedName>
        <fullName evidence="2">Uncharacterized protein</fullName>
    </submittedName>
</protein>
<feature type="region of interest" description="Disordered" evidence="1">
    <location>
        <begin position="503"/>
        <end position="526"/>
    </location>
</feature>
<reference evidence="2" key="1">
    <citation type="submission" date="2022-06" db="EMBL/GenBank/DDBJ databases">
        <title>Genome Sequence of Candolleomyces eurysporus.</title>
        <authorList>
            <person name="Buettner E."/>
        </authorList>
    </citation>
    <scope>NUCLEOTIDE SEQUENCE</scope>
    <source>
        <strain evidence="2">VTCC 930004</strain>
    </source>
</reference>
<evidence type="ECO:0000313" key="3">
    <source>
        <dbReference type="Proteomes" id="UP001140091"/>
    </source>
</evidence>
<proteinExistence type="predicted"/>